<protein>
    <submittedName>
        <fullName evidence="1">Uncharacterized protein</fullName>
    </submittedName>
</protein>
<dbReference type="AlphaFoldDB" id="A0A369IJ18"/>
<proteinExistence type="predicted"/>
<dbReference type="Proteomes" id="UP000253141">
    <property type="component" value="Unassembled WGS sequence"/>
</dbReference>
<comment type="caution">
    <text evidence="1">The sequence shown here is derived from an EMBL/GenBank/DDBJ whole genome shotgun (WGS) entry which is preliminary data.</text>
</comment>
<dbReference type="EMBL" id="QPIW01000004">
    <property type="protein sequence ID" value="RDB06636.1"/>
    <property type="molecule type" value="Genomic_DNA"/>
</dbReference>
<organism evidence="1 2">
    <name type="scientific">Runella aurantiaca</name>
    <dbReference type="NCBI Taxonomy" id="2282308"/>
    <lineage>
        <taxon>Bacteria</taxon>
        <taxon>Pseudomonadati</taxon>
        <taxon>Bacteroidota</taxon>
        <taxon>Cytophagia</taxon>
        <taxon>Cytophagales</taxon>
        <taxon>Spirosomataceae</taxon>
        <taxon>Runella</taxon>
    </lineage>
</organism>
<accession>A0A369IJ18</accession>
<sequence length="353" mass="41002">MTTTVSSKLPPLYHRFFPDFIENEIPAETIATCDDCVFCRQPQNPFINTKCCTYYPQMSNYLIGGLLQDTGWTEGKKRMRALIKSRKGVTPYGLIRPKGYDLLDKELRTLHPTDTGWTQMEVEALRCPFYDKGQCTVWAYREHCCSTHFCFSVGGKKGKQFWSLLNDYLILVEKELSKYALYQLGWDADKLLLEKPDCRNIVIDNPLGEINEEQYAALWGVWAGREEQLYAACYEIISQLDLDTFERIMGVNHQIYLAKLTHSKTQFQVPDIPEFLIYNRKIETETTKEGDIRYLSSDTYVVVSPLIHKLVEKFDGTRTYHSLSSLFIPFGIDFQKDYLLMLYLNNILIQKDA</sequence>
<reference evidence="1 2" key="1">
    <citation type="submission" date="2018-07" db="EMBL/GenBank/DDBJ databases">
        <title>Genome analysis of Runella aurantiaca.</title>
        <authorList>
            <person name="Yang X."/>
        </authorList>
    </citation>
    <scope>NUCLEOTIDE SEQUENCE [LARGE SCALE GENOMIC DNA]</scope>
    <source>
        <strain evidence="1 2">YX9</strain>
    </source>
</reference>
<keyword evidence="2" id="KW-1185">Reference proteome</keyword>
<evidence type="ECO:0000313" key="1">
    <source>
        <dbReference type="EMBL" id="RDB06636.1"/>
    </source>
</evidence>
<evidence type="ECO:0000313" key="2">
    <source>
        <dbReference type="Proteomes" id="UP000253141"/>
    </source>
</evidence>
<name>A0A369IJ18_9BACT</name>
<gene>
    <name evidence="1" type="ORF">DVG78_07815</name>
</gene>